<evidence type="ECO:0000313" key="1">
    <source>
        <dbReference type="EMBL" id="TWT92173.1"/>
    </source>
</evidence>
<comment type="caution">
    <text evidence="1">The sequence shown here is derived from an EMBL/GenBank/DDBJ whole genome shotgun (WGS) entry which is preliminary data.</text>
</comment>
<protein>
    <submittedName>
        <fullName evidence="1">Uncharacterized protein</fullName>
    </submittedName>
</protein>
<organism evidence="1 2">
    <name type="scientific">Neorhodopirellula pilleata</name>
    <dbReference type="NCBI Taxonomy" id="2714738"/>
    <lineage>
        <taxon>Bacteria</taxon>
        <taxon>Pseudomonadati</taxon>
        <taxon>Planctomycetota</taxon>
        <taxon>Planctomycetia</taxon>
        <taxon>Pirellulales</taxon>
        <taxon>Pirellulaceae</taxon>
        <taxon>Neorhodopirellula</taxon>
    </lineage>
</organism>
<gene>
    <name evidence="1" type="ORF">Pla100_47090</name>
</gene>
<dbReference type="Proteomes" id="UP000316213">
    <property type="component" value="Unassembled WGS sequence"/>
</dbReference>
<dbReference type="EMBL" id="SJPM01000012">
    <property type="protein sequence ID" value="TWT92173.1"/>
    <property type="molecule type" value="Genomic_DNA"/>
</dbReference>
<evidence type="ECO:0000313" key="2">
    <source>
        <dbReference type="Proteomes" id="UP000316213"/>
    </source>
</evidence>
<dbReference type="AlphaFoldDB" id="A0A5C6A0V3"/>
<proteinExistence type="predicted"/>
<name>A0A5C6A0V3_9BACT</name>
<reference evidence="1 2" key="1">
    <citation type="submission" date="2019-02" db="EMBL/GenBank/DDBJ databases">
        <title>Deep-cultivation of Planctomycetes and their phenomic and genomic characterization uncovers novel biology.</title>
        <authorList>
            <person name="Wiegand S."/>
            <person name="Jogler M."/>
            <person name="Boedeker C."/>
            <person name="Pinto D."/>
            <person name="Vollmers J."/>
            <person name="Rivas-Marin E."/>
            <person name="Kohn T."/>
            <person name="Peeters S.H."/>
            <person name="Heuer A."/>
            <person name="Rast P."/>
            <person name="Oberbeckmann S."/>
            <person name="Bunk B."/>
            <person name="Jeske O."/>
            <person name="Meyerdierks A."/>
            <person name="Storesund J.E."/>
            <person name="Kallscheuer N."/>
            <person name="Luecker S."/>
            <person name="Lage O.M."/>
            <person name="Pohl T."/>
            <person name="Merkel B.J."/>
            <person name="Hornburger P."/>
            <person name="Mueller R.-W."/>
            <person name="Bruemmer F."/>
            <person name="Labrenz M."/>
            <person name="Spormann A.M."/>
            <person name="Op Den Camp H."/>
            <person name="Overmann J."/>
            <person name="Amann R."/>
            <person name="Jetten M.S.M."/>
            <person name="Mascher T."/>
            <person name="Medema M.H."/>
            <person name="Devos D.P."/>
            <person name="Kaster A.-K."/>
            <person name="Ovreas L."/>
            <person name="Rohde M."/>
            <person name="Galperin M.Y."/>
            <person name="Jogler C."/>
        </authorList>
    </citation>
    <scope>NUCLEOTIDE SEQUENCE [LARGE SCALE GENOMIC DNA]</scope>
    <source>
        <strain evidence="1 2">Pla100</strain>
    </source>
</reference>
<keyword evidence="2" id="KW-1185">Reference proteome</keyword>
<sequence>MPKPGRLRESPSNAGRLSVGYGSLIQRLDQPPHRVGAECFGDQINQHGGDRAFTRFGDQVQPVVQPFGIGAFDPGFYAVFAGCQDVDIVEVTDSSSVSPIPKNPVKLSVLRGFFVSVASASSVTEWSEMDWVLTPLVQTTSVIAAFVVFVRVIDTSPMRDGVLI</sequence>
<accession>A0A5C6A0V3</accession>